<dbReference type="InParanoid" id="A0A165FC27"/>
<dbReference type="AlphaFoldDB" id="A0A165FC27"/>
<gene>
    <name evidence="2" type="ORF">L228DRAFT_249625</name>
</gene>
<evidence type="ECO:0008006" key="4">
    <source>
        <dbReference type="Google" id="ProtNLM"/>
    </source>
</evidence>
<dbReference type="Proteomes" id="UP000076632">
    <property type="component" value="Unassembled WGS sequence"/>
</dbReference>
<accession>A0A165FC27</accession>
<reference evidence="2 3" key="1">
    <citation type="journal article" date="2016" name="Fungal Biol.">
        <title>The genome of Xylona heveae provides a window into fungal endophytism.</title>
        <authorList>
            <person name="Gazis R."/>
            <person name="Kuo A."/>
            <person name="Riley R."/>
            <person name="LaButti K."/>
            <person name="Lipzen A."/>
            <person name="Lin J."/>
            <person name="Amirebrahimi M."/>
            <person name="Hesse C.N."/>
            <person name="Spatafora J.W."/>
            <person name="Henrissat B."/>
            <person name="Hainaut M."/>
            <person name="Grigoriev I.V."/>
            <person name="Hibbett D.S."/>
        </authorList>
    </citation>
    <scope>NUCLEOTIDE SEQUENCE [LARGE SCALE GENOMIC DNA]</scope>
    <source>
        <strain evidence="2 3">TC161</strain>
    </source>
</reference>
<sequence>MRLLWSFLSLSSPPSWSTLLSRLPFSASTKCQVPERYHNLLVGFFVLTTGTAEMNCSVSSCVTTSKLEIEKSGF</sequence>
<feature type="signal peptide" evidence="1">
    <location>
        <begin position="1"/>
        <end position="17"/>
    </location>
</feature>
<name>A0A165FC27_XYLHT</name>
<dbReference type="GeneID" id="28898265"/>
<evidence type="ECO:0000313" key="3">
    <source>
        <dbReference type="Proteomes" id="UP000076632"/>
    </source>
</evidence>
<organism evidence="2 3">
    <name type="scientific">Xylona heveae (strain CBS 132557 / TC161)</name>
    <dbReference type="NCBI Taxonomy" id="1328760"/>
    <lineage>
        <taxon>Eukaryota</taxon>
        <taxon>Fungi</taxon>
        <taxon>Dikarya</taxon>
        <taxon>Ascomycota</taxon>
        <taxon>Pezizomycotina</taxon>
        <taxon>Xylonomycetes</taxon>
        <taxon>Xylonales</taxon>
        <taxon>Xylonaceae</taxon>
        <taxon>Xylona</taxon>
    </lineage>
</organism>
<evidence type="ECO:0000313" key="2">
    <source>
        <dbReference type="EMBL" id="KZF20808.1"/>
    </source>
</evidence>
<feature type="chain" id="PRO_5007857712" description="Secreted protein" evidence="1">
    <location>
        <begin position="18"/>
        <end position="74"/>
    </location>
</feature>
<protein>
    <recommendedName>
        <fullName evidence="4">Secreted protein</fullName>
    </recommendedName>
</protein>
<keyword evidence="3" id="KW-1185">Reference proteome</keyword>
<dbReference type="RefSeq" id="XP_018186363.1">
    <property type="nucleotide sequence ID" value="XM_018333128.1"/>
</dbReference>
<dbReference type="EMBL" id="KV407462">
    <property type="protein sequence ID" value="KZF20808.1"/>
    <property type="molecule type" value="Genomic_DNA"/>
</dbReference>
<evidence type="ECO:0000256" key="1">
    <source>
        <dbReference type="SAM" id="SignalP"/>
    </source>
</evidence>
<keyword evidence="1" id="KW-0732">Signal</keyword>
<proteinExistence type="predicted"/>